<evidence type="ECO:0000256" key="1">
    <source>
        <dbReference type="SAM" id="MobiDB-lite"/>
    </source>
</evidence>
<keyword evidence="4" id="KW-1185">Reference proteome</keyword>
<sequence>MEPRQSRGSVRRGLRASCLLASLLVASLAGAAPKPGEALPELSSQDLEGKTHRSQEWRGRRTLLVVLTDKDGGEEMRRWFDTAATQVPDSVHRASVLTFKVPFFVSADSARERAKKKVPEAFWTDTWLDKSGDVGKSLGLASSREPYAIALDERGQVLAVVHGNADSPEARALLEKLSGP</sequence>
<dbReference type="InterPro" id="IPR036249">
    <property type="entry name" value="Thioredoxin-like_sf"/>
</dbReference>
<feature type="chain" id="PRO_5021947780" description="Thioredoxin domain-containing protein" evidence="2">
    <location>
        <begin position="32"/>
        <end position="180"/>
    </location>
</feature>
<name>A0A540WUY4_9BACT</name>
<dbReference type="EMBL" id="VIFM01000124">
    <property type="protein sequence ID" value="TQF12806.1"/>
    <property type="molecule type" value="Genomic_DNA"/>
</dbReference>
<comment type="caution">
    <text evidence="3">The sequence shown here is derived from an EMBL/GenBank/DDBJ whole genome shotgun (WGS) entry which is preliminary data.</text>
</comment>
<evidence type="ECO:0000313" key="3">
    <source>
        <dbReference type="EMBL" id="TQF12806.1"/>
    </source>
</evidence>
<dbReference type="SUPFAM" id="SSF52833">
    <property type="entry name" value="Thioredoxin-like"/>
    <property type="match status" value="1"/>
</dbReference>
<dbReference type="AlphaFoldDB" id="A0A540WUY4"/>
<reference evidence="3 4" key="1">
    <citation type="submission" date="2019-06" db="EMBL/GenBank/DDBJ databases">
        <authorList>
            <person name="Livingstone P."/>
            <person name="Whitworth D."/>
        </authorList>
    </citation>
    <scope>NUCLEOTIDE SEQUENCE [LARGE SCALE GENOMIC DNA]</scope>
    <source>
        <strain evidence="3 4">AM401</strain>
    </source>
</reference>
<proteinExistence type="predicted"/>
<protein>
    <recommendedName>
        <fullName evidence="5">Thioredoxin domain-containing protein</fullName>
    </recommendedName>
</protein>
<evidence type="ECO:0008006" key="5">
    <source>
        <dbReference type="Google" id="ProtNLM"/>
    </source>
</evidence>
<evidence type="ECO:0000313" key="4">
    <source>
        <dbReference type="Proteomes" id="UP000315369"/>
    </source>
</evidence>
<keyword evidence="2" id="KW-0732">Signal</keyword>
<feature type="compositionally biased region" description="Basic and acidic residues" evidence="1">
    <location>
        <begin position="47"/>
        <end position="56"/>
    </location>
</feature>
<dbReference type="Gene3D" id="3.40.30.10">
    <property type="entry name" value="Glutaredoxin"/>
    <property type="match status" value="1"/>
</dbReference>
<feature type="signal peptide" evidence="2">
    <location>
        <begin position="1"/>
        <end position="31"/>
    </location>
</feature>
<gene>
    <name evidence="3" type="ORF">FJV41_27155</name>
</gene>
<dbReference type="RefSeq" id="WP_141645472.1">
    <property type="nucleotide sequence ID" value="NZ_VIFM01000124.1"/>
</dbReference>
<dbReference type="Proteomes" id="UP000315369">
    <property type="component" value="Unassembled WGS sequence"/>
</dbReference>
<evidence type="ECO:0000256" key="2">
    <source>
        <dbReference type="SAM" id="SignalP"/>
    </source>
</evidence>
<accession>A0A540WUY4</accession>
<feature type="region of interest" description="Disordered" evidence="1">
    <location>
        <begin position="35"/>
        <end position="56"/>
    </location>
</feature>
<organism evidence="3 4">
    <name type="scientific">Myxococcus llanfairpwllgwyngyllgogerychwyrndrobwllllantysiliogogogochensis</name>
    <dbReference type="NCBI Taxonomy" id="2590453"/>
    <lineage>
        <taxon>Bacteria</taxon>
        <taxon>Pseudomonadati</taxon>
        <taxon>Myxococcota</taxon>
        <taxon>Myxococcia</taxon>
        <taxon>Myxococcales</taxon>
        <taxon>Cystobacterineae</taxon>
        <taxon>Myxococcaceae</taxon>
        <taxon>Myxococcus</taxon>
    </lineage>
</organism>
<dbReference type="OrthoDB" id="5510327at2"/>